<protein>
    <recommendedName>
        <fullName evidence="1">Endospore appendages core domain-containing protein</fullName>
    </recommendedName>
</protein>
<dbReference type="Pfam" id="PF13157">
    <property type="entry name" value="Enas"/>
    <property type="match status" value="1"/>
</dbReference>
<organism evidence="2 3">
    <name type="scientific">Priestia iocasae</name>
    <dbReference type="NCBI Taxonomy" id="2291674"/>
    <lineage>
        <taxon>Bacteria</taxon>
        <taxon>Bacillati</taxon>
        <taxon>Bacillota</taxon>
        <taxon>Bacilli</taxon>
        <taxon>Bacillales</taxon>
        <taxon>Bacillaceae</taxon>
        <taxon>Priestia</taxon>
    </lineage>
</organism>
<sequence>MEKTCVKVPKLYDWVAKESTFHTCISLDTCCTISNQISEDFTLNGSSAPQLLWKIREETATTAGTLTVFFSEGSSDVLDVFVNGTFSFFVPKGKVRSMTLDSFHSIEISCPNDDDVCSGSFSLSIHEKQVRALIPDPESVTCYLANCDDTRLAPCCNEIQCTEVSHVRKDQVVIMPTGDVASLQRIFLSKTGCIAVSYKIDGKLYKRIVPFYFREQLLLCAPNGTRVECDITHVECIPTVTIYDDGSFINLSITICQNIKSTADITFSLKSNLCHPRQEPSRQPLYL</sequence>
<dbReference type="Proteomes" id="UP000809829">
    <property type="component" value="Unassembled WGS sequence"/>
</dbReference>
<dbReference type="EMBL" id="JAFBFC010000003">
    <property type="protein sequence ID" value="MBM7702946.1"/>
    <property type="molecule type" value="Genomic_DNA"/>
</dbReference>
<evidence type="ECO:0000259" key="1">
    <source>
        <dbReference type="Pfam" id="PF13157"/>
    </source>
</evidence>
<evidence type="ECO:0000313" key="3">
    <source>
        <dbReference type="Proteomes" id="UP000809829"/>
    </source>
</evidence>
<evidence type="ECO:0000313" key="2">
    <source>
        <dbReference type="EMBL" id="MBM7702946.1"/>
    </source>
</evidence>
<dbReference type="InterPro" id="IPR025055">
    <property type="entry name" value="Ena_core"/>
</dbReference>
<comment type="caution">
    <text evidence="2">The sequence shown here is derived from an EMBL/GenBank/DDBJ whole genome shotgun (WGS) entry which is preliminary data.</text>
</comment>
<name>A0ABS2QW23_9BACI</name>
<accession>A0ABS2QW23</accession>
<reference evidence="2 3" key="1">
    <citation type="submission" date="2021-01" db="EMBL/GenBank/DDBJ databases">
        <title>Genomic Encyclopedia of Type Strains, Phase IV (KMG-IV): sequencing the most valuable type-strain genomes for metagenomic binning, comparative biology and taxonomic classification.</title>
        <authorList>
            <person name="Goeker M."/>
        </authorList>
    </citation>
    <scope>NUCLEOTIDE SEQUENCE [LARGE SCALE GENOMIC DNA]</scope>
    <source>
        <strain evidence="2 3">DSM 104297</strain>
    </source>
</reference>
<gene>
    <name evidence="2" type="ORF">JOC83_001793</name>
</gene>
<keyword evidence="3" id="KW-1185">Reference proteome</keyword>
<feature type="domain" description="Endospore appendages core" evidence="1">
    <location>
        <begin position="28"/>
        <end position="128"/>
    </location>
</feature>
<dbReference type="RefSeq" id="WP_205186364.1">
    <property type="nucleotide sequence ID" value="NZ_JAFBFC010000003.1"/>
</dbReference>
<proteinExistence type="predicted"/>